<evidence type="ECO:0000313" key="12">
    <source>
        <dbReference type="Proteomes" id="UP000774617"/>
    </source>
</evidence>
<evidence type="ECO:0000256" key="10">
    <source>
        <dbReference type="RuleBase" id="RU367009"/>
    </source>
</evidence>
<feature type="signal peptide" evidence="10">
    <location>
        <begin position="1"/>
        <end position="20"/>
    </location>
</feature>
<dbReference type="InterPro" id="IPR011050">
    <property type="entry name" value="Pectin_lyase_fold/virulence"/>
</dbReference>
<comment type="subcellular location">
    <subcellularLocation>
        <location evidence="3 10">Secreted</location>
    </subcellularLocation>
</comment>
<comment type="cofactor">
    <cofactor evidence="2 10">
        <name>Ca(2+)</name>
        <dbReference type="ChEBI" id="CHEBI:29108"/>
    </cofactor>
</comment>
<comment type="similarity">
    <text evidence="4 10">Belongs to the polysaccharide lyase 3 family.</text>
</comment>
<evidence type="ECO:0000313" key="11">
    <source>
        <dbReference type="EMBL" id="KAH7059060.1"/>
    </source>
</evidence>
<accession>A0ABQ8GKX0</accession>
<evidence type="ECO:0000256" key="9">
    <source>
        <dbReference type="ARBA" id="ARBA00025679"/>
    </source>
</evidence>
<dbReference type="SUPFAM" id="SSF51126">
    <property type="entry name" value="Pectin lyase-like"/>
    <property type="match status" value="1"/>
</dbReference>
<dbReference type="Gene3D" id="2.160.20.10">
    <property type="entry name" value="Single-stranded right-handed beta-helix, Pectin lyase-like"/>
    <property type="match status" value="1"/>
</dbReference>
<evidence type="ECO:0000256" key="5">
    <source>
        <dbReference type="ARBA" id="ARBA00022525"/>
    </source>
</evidence>
<comment type="function">
    <text evidence="9 10">Pectinolytic enzyme consist of four classes of enzymes: pectin lyase, polygalacturonase, pectin methylesterase and rhamnogalacturonase. Among pectinolytic enzymes, pectin lyase is the most important in depolymerization of pectin, since it cleaves internal glycosidic bonds of highly methylated pectins. Favors pectate, the anion, over pectin, the methyl ester.</text>
</comment>
<gene>
    <name evidence="11" type="ORF">B0J12DRAFT_772966</name>
</gene>
<keyword evidence="6 10" id="KW-0732">Signal</keyword>
<proteinExistence type="inferred from homology"/>
<evidence type="ECO:0000256" key="1">
    <source>
        <dbReference type="ARBA" id="ARBA00000695"/>
    </source>
</evidence>
<keyword evidence="8 10" id="KW-0456">Lyase</keyword>
<evidence type="ECO:0000256" key="8">
    <source>
        <dbReference type="ARBA" id="ARBA00023239"/>
    </source>
</evidence>
<comment type="caution">
    <text evidence="11">The sequence shown here is derived from an EMBL/GenBank/DDBJ whole genome shotgun (WGS) entry which is preliminary data.</text>
</comment>
<dbReference type="PANTHER" id="PTHR33407">
    <property type="entry name" value="PECTATE LYASE F-RELATED"/>
    <property type="match status" value="1"/>
</dbReference>
<dbReference type="PANTHER" id="PTHR33407:SF9">
    <property type="entry name" value="PECTATE LYASE F-RELATED"/>
    <property type="match status" value="1"/>
</dbReference>
<protein>
    <recommendedName>
        <fullName evidence="10">Pectate lyase</fullName>
        <ecNumber evidence="10">4.2.2.2</ecNumber>
    </recommendedName>
</protein>
<dbReference type="EC" id="4.2.2.2" evidence="10"/>
<keyword evidence="7 10" id="KW-0106">Calcium</keyword>
<name>A0ABQ8GKX0_9PEZI</name>
<sequence length="248" mass="25566">MQFKYAALAAALAAVGSTQSLPIPASRGVDPNKGQRIVKPGNPFDGGMKEFGRGVVCNDKADTGVRNAVFVIEDGGVLRNAIIGADAVEGIHCEGKCTIENVWFRDVCEDAITLKGNGPYTITGGGAQNAGDKVIQHNGKGELRISNYQVNNVGKLFRTCGNCSNNGGPRSIVATGIRAFGVTSDLIGINSNYGDKASITGSCGNTKTVCQEYVGIEKGANGGKDSEKRVPPVGACTGQGGLAKLPSC</sequence>
<reference evidence="11 12" key="1">
    <citation type="journal article" date="2021" name="Nat. Commun.">
        <title>Genetic determinants of endophytism in the Arabidopsis root mycobiome.</title>
        <authorList>
            <person name="Mesny F."/>
            <person name="Miyauchi S."/>
            <person name="Thiergart T."/>
            <person name="Pickel B."/>
            <person name="Atanasova L."/>
            <person name="Karlsson M."/>
            <person name="Huettel B."/>
            <person name="Barry K.W."/>
            <person name="Haridas S."/>
            <person name="Chen C."/>
            <person name="Bauer D."/>
            <person name="Andreopoulos W."/>
            <person name="Pangilinan J."/>
            <person name="LaButti K."/>
            <person name="Riley R."/>
            <person name="Lipzen A."/>
            <person name="Clum A."/>
            <person name="Drula E."/>
            <person name="Henrissat B."/>
            <person name="Kohler A."/>
            <person name="Grigoriev I.V."/>
            <person name="Martin F.M."/>
            <person name="Hacquard S."/>
        </authorList>
    </citation>
    <scope>NUCLEOTIDE SEQUENCE [LARGE SCALE GENOMIC DNA]</scope>
    <source>
        <strain evidence="11 12">MPI-SDFR-AT-0080</strain>
    </source>
</reference>
<feature type="chain" id="PRO_5044966351" description="Pectate lyase" evidence="10">
    <location>
        <begin position="21"/>
        <end position="248"/>
    </location>
</feature>
<comment type="catalytic activity">
    <reaction evidence="1 10">
        <text>Eliminative cleavage of (1-&gt;4)-alpha-D-galacturonan to give oligosaccharides with 4-deoxy-alpha-D-galact-4-enuronosyl groups at their non-reducing ends.</text>
        <dbReference type="EC" id="4.2.2.2"/>
    </reaction>
</comment>
<dbReference type="GO" id="GO:0016829">
    <property type="term" value="F:lyase activity"/>
    <property type="evidence" value="ECO:0007669"/>
    <property type="project" value="UniProtKB-KW"/>
</dbReference>
<evidence type="ECO:0000256" key="3">
    <source>
        <dbReference type="ARBA" id="ARBA00004613"/>
    </source>
</evidence>
<evidence type="ECO:0000256" key="2">
    <source>
        <dbReference type="ARBA" id="ARBA00001913"/>
    </source>
</evidence>
<dbReference type="InterPro" id="IPR004898">
    <property type="entry name" value="Pectate_lyase_PlyH/PlyE-like"/>
</dbReference>
<keyword evidence="5 10" id="KW-0964">Secreted</keyword>
<evidence type="ECO:0000256" key="4">
    <source>
        <dbReference type="ARBA" id="ARBA00006463"/>
    </source>
</evidence>
<organism evidence="11 12">
    <name type="scientific">Macrophomina phaseolina</name>
    <dbReference type="NCBI Taxonomy" id="35725"/>
    <lineage>
        <taxon>Eukaryota</taxon>
        <taxon>Fungi</taxon>
        <taxon>Dikarya</taxon>
        <taxon>Ascomycota</taxon>
        <taxon>Pezizomycotina</taxon>
        <taxon>Dothideomycetes</taxon>
        <taxon>Dothideomycetes incertae sedis</taxon>
        <taxon>Botryosphaeriales</taxon>
        <taxon>Botryosphaeriaceae</taxon>
        <taxon>Macrophomina</taxon>
    </lineage>
</organism>
<keyword evidence="12" id="KW-1185">Reference proteome</keyword>
<dbReference type="Pfam" id="PF03211">
    <property type="entry name" value="Pectate_lyase"/>
    <property type="match status" value="1"/>
</dbReference>
<evidence type="ECO:0000256" key="6">
    <source>
        <dbReference type="ARBA" id="ARBA00022729"/>
    </source>
</evidence>
<dbReference type="EMBL" id="JAGTJR010000006">
    <property type="protein sequence ID" value="KAH7059060.1"/>
    <property type="molecule type" value="Genomic_DNA"/>
</dbReference>
<dbReference type="InterPro" id="IPR012334">
    <property type="entry name" value="Pectin_lyas_fold"/>
</dbReference>
<evidence type="ECO:0000256" key="7">
    <source>
        <dbReference type="ARBA" id="ARBA00022837"/>
    </source>
</evidence>
<dbReference type="Proteomes" id="UP000774617">
    <property type="component" value="Unassembled WGS sequence"/>
</dbReference>